<feature type="transmembrane region" description="Helical" evidence="1">
    <location>
        <begin position="9"/>
        <end position="29"/>
    </location>
</feature>
<keyword evidence="1" id="KW-0472">Membrane</keyword>
<protein>
    <submittedName>
        <fullName evidence="3">Phosphatase PAP2 family protein</fullName>
    </submittedName>
</protein>
<feature type="transmembrane region" description="Helical" evidence="1">
    <location>
        <begin position="79"/>
        <end position="100"/>
    </location>
</feature>
<keyword evidence="1" id="KW-1133">Transmembrane helix</keyword>
<name>A0ABW0KC02_9BACL</name>
<sequence>MKVQSLRSYAWACCALLMIPLIGLIYIHLNHGEGVYYSLVTDLDRQLPFLKIFVVPYLSWYAFLLAGFLYLAYKDRQSYYWTLLQFIVGLLICYSVYAVYQTYVPRPLIEGDDWLLRTVAWVYQSDQPFNCFPSTHVLTSYLMMKAYLSAGNVPRIYKAIVTLMAVLIIVSTQFVKQHVLLDIVGAVIVAEGVVAILNRIRYRRWNSELAAGMRGEHLEGGLER</sequence>
<comment type="caution">
    <text evidence="3">The sequence shown here is derived from an EMBL/GenBank/DDBJ whole genome shotgun (WGS) entry which is preliminary data.</text>
</comment>
<dbReference type="InterPro" id="IPR000326">
    <property type="entry name" value="PAP2/HPO"/>
</dbReference>
<keyword evidence="4" id="KW-1185">Reference proteome</keyword>
<dbReference type="EMBL" id="JBHSMJ010000030">
    <property type="protein sequence ID" value="MFC5450943.1"/>
    <property type="molecule type" value="Genomic_DNA"/>
</dbReference>
<dbReference type="RefSeq" id="WP_270881587.1">
    <property type="nucleotide sequence ID" value="NZ_JAQFVF010000055.1"/>
</dbReference>
<evidence type="ECO:0000256" key="1">
    <source>
        <dbReference type="SAM" id="Phobius"/>
    </source>
</evidence>
<dbReference type="SUPFAM" id="SSF48317">
    <property type="entry name" value="Acid phosphatase/Vanadium-dependent haloperoxidase"/>
    <property type="match status" value="1"/>
</dbReference>
<feature type="transmembrane region" description="Helical" evidence="1">
    <location>
        <begin position="180"/>
        <end position="197"/>
    </location>
</feature>
<dbReference type="Pfam" id="PF01569">
    <property type="entry name" value="PAP2"/>
    <property type="match status" value="1"/>
</dbReference>
<accession>A0ABW0KC02</accession>
<dbReference type="InterPro" id="IPR036938">
    <property type="entry name" value="PAP2/HPO_sf"/>
</dbReference>
<evidence type="ECO:0000313" key="4">
    <source>
        <dbReference type="Proteomes" id="UP001596044"/>
    </source>
</evidence>
<organism evidence="3 4">
    <name type="scientific">Paenibacillus aestuarii</name>
    <dbReference type="NCBI Taxonomy" id="516965"/>
    <lineage>
        <taxon>Bacteria</taxon>
        <taxon>Bacillati</taxon>
        <taxon>Bacillota</taxon>
        <taxon>Bacilli</taxon>
        <taxon>Bacillales</taxon>
        <taxon>Paenibacillaceae</taxon>
        <taxon>Paenibacillus</taxon>
    </lineage>
</organism>
<evidence type="ECO:0000259" key="2">
    <source>
        <dbReference type="Pfam" id="PF01569"/>
    </source>
</evidence>
<reference evidence="4" key="1">
    <citation type="journal article" date="2019" name="Int. J. Syst. Evol. Microbiol.">
        <title>The Global Catalogue of Microorganisms (GCM) 10K type strain sequencing project: providing services to taxonomists for standard genome sequencing and annotation.</title>
        <authorList>
            <consortium name="The Broad Institute Genomics Platform"/>
            <consortium name="The Broad Institute Genome Sequencing Center for Infectious Disease"/>
            <person name="Wu L."/>
            <person name="Ma J."/>
        </authorList>
    </citation>
    <scope>NUCLEOTIDE SEQUENCE [LARGE SCALE GENOMIC DNA]</scope>
    <source>
        <strain evidence="4">KACC 11904</strain>
    </source>
</reference>
<dbReference type="Proteomes" id="UP001596044">
    <property type="component" value="Unassembled WGS sequence"/>
</dbReference>
<gene>
    <name evidence="3" type="ORF">ACFPOG_22095</name>
</gene>
<proteinExistence type="predicted"/>
<feature type="transmembrane region" description="Helical" evidence="1">
    <location>
        <begin position="49"/>
        <end position="72"/>
    </location>
</feature>
<feature type="transmembrane region" description="Helical" evidence="1">
    <location>
        <begin position="156"/>
        <end position="174"/>
    </location>
</feature>
<evidence type="ECO:0000313" key="3">
    <source>
        <dbReference type="EMBL" id="MFC5450943.1"/>
    </source>
</evidence>
<feature type="transmembrane region" description="Helical" evidence="1">
    <location>
        <begin position="127"/>
        <end position="144"/>
    </location>
</feature>
<keyword evidence="1" id="KW-0812">Transmembrane</keyword>
<feature type="domain" description="Phosphatidic acid phosphatase type 2/haloperoxidase" evidence="2">
    <location>
        <begin position="121"/>
        <end position="204"/>
    </location>
</feature>